<protein>
    <submittedName>
        <fullName evidence="4">Lytic transglycosylase catalytic</fullName>
    </submittedName>
</protein>
<dbReference type="InterPro" id="IPR023346">
    <property type="entry name" value="Lysozyme-like_dom_sf"/>
</dbReference>
<gene>
    <name evidence="4" type="ordered locus">Tmar_0429</name>
</gene>
<dbReference type="Pfam" id="PF01464">
    <property type="entry name" value="SLT"/>
    <property type="match status" value="1"/>
</dbReference>
<dbReference type="AlphaFoldDB" id="E6SGK4"/>
<dbReference type="Gene3D" id="1.10.530.10">
    <property type="match status" value="1"/>
</dbReference>
<dbReference type="SUPFAM" id="SSF53955">
    <property type="entry name" value="Lysozyme-like"/>
    <property type="match status" value="1"/>
</dbReference>
<keyword evidence="5" id="KW-1185">Reference proteome</keyword>
<evidence type="ECO:0000313" key="4">
    <source>
        <dbReference type="EMBL" id="ADU50550.1"/>
    </source>
</evidence>
<dbReference type="GO" id="GO:0016020">
    <property type="term" value="C:membrane"/>
    <property type="evidence" value="ECO:0007669"/>
    <property type="project" value="InterPro"/>
</dbReference>
<dbReference type="PANTHER" id="PTHR37423">
    <property type="entry name" value="SOLUBLE LYTIC MUREIN TRANSGLYCOSYLASE-RELATED"/>
    <property type="match status" value="1"/>
</dbReference>
<dbReference type="Proteomes" id="UP000008915">
    <property type="component" value="Chromosome"/>
</dbReference>
<dbReference type="EMBL" id="CP002344">
    <property type="protein sequence ID" value="ADU50550.1"/>
    <property type="molecule type" value="Genomic_DNA"/>
</dbReference>
<dbReference type="InterPro" id="IPR000189">
    <property type="entry name" value="Transglyc_AS"/>
</dbReference>
<dbReference type="RefSeq" id="WP_013494855.1">
    <property type="nucleotide sequence ID" value="NC_014831.1"/>
</dbReference>
<dbReference type="HOGENOM" id="CLU_065765_7_0_9"/>
<evidence type="ECO:0000259" key="3">
    <source>
        <dbReference type="Pfam" id="PF01464"/>
    </source>
</evidence>
<proteinExistence type="inferred from homology"/>
<keyword evidence="2" id="KW-0472">Membrane</keyword>
<dbReference type="STRING" id="644966.Tmar_0429"/>
<feature type="transmembrane region" description="Helical" evidence="2">
    <location>
        <begin position="14"/>
        <end position="36"/>
    </location>
</feature>
<dbReference type="PROSITE" id="PS00922">
    <property type="entry name" value="TRANSGLYCOSYLASE"/>
    <property type="match status" value="1"/>
</dbReference>
<dbReference type="GO" id="GO:0008933">
    <property type="term" value="F:peptidoglycan lytic transglycosylase activity"/>
    <property type="evidence" value="ECO:0007669"/>
    <property type="project" value="InterPro"/>
</dbReference>
<evidence type="ECO:0000256" key="1">
    <source>
        <dbReference type="ARBA" id="ARBA00007734"/>
    </source>
</evidence>
<name>E6SGK4_THEM7</name>
<keyword evidence="2" id="KW-1133">Transmembrane helix</keyword>
<evidence type="ECO:0000256" key="2">
    <source>
        <dbReference type="SAM" id="Phobius"/>
    </source>
</evidence>
<organism evidence="4 5">
    <name type="scientific">Thermaerobacter marianensis (strain ATCC 700841 / DSM 12885 / JCM 10246 / 7p75a)</name>
    <dbReference type="NCBI Taxonomy" id="644966"/>
    <lineage>
        <taxon>Bacteria</taxon>
        <taxon>Bacillati</taxon>
        <taxon>Bacillota</taxon>
        <taxon>Clostridia</taxon>
        <taxon>Eubacteriales</taxon>
        <taxon>Clostridiales Family XVII. Incertae Sedis</taxon>
        <taxon>Thermaerobacter</taxon>
    </lineage>
</organism>
<feature type="domain" description="Transglycosylase SLT" evidence="3">
    <location>
        <begin position="43"/>
        <end position="154"/>
    </location>
</feature>
<dbReference type="KEGG" id="tmr:Tmar_0429"/>
<sequence length="209" mass="23054">MTGVDLILGGGWPWLRWGAIALLAALVALAGFYAAYPVPMAELIGQEAAACGVDPLLVAAVVRRESGFEPRAVSDRGARGLMQIMPETGAWVAGQMGLPAFHPDRLFEPEYNLRLGCWYLAYLLERFHGDPVVALAAYNGGEGTVADWIARGRWHPQRGVSAIPYPETRRFVAGVLRDYRVYQWLYRRLPDFWGQVRQLAAGALAGVRE</sequence>
<dbReference type="eggNOG" id="COG0741">
    <property type="taxonomic scope" value="Bacteria"/>
</dbReference>
<dbReference type="CDD" id="cd16896">
    <property type="entry name" value="LT_Slt70-like"/>
    <property type="match status" value="1"/>
</dbReference>
<dbReference type="PANTHER" id="PTHR37423:SF2">
    <property type="entry name" value="MEMBRANE-BOUND LYTIC MUREIN TRANSGLYCOSYLASE C"/>
    <property type="match status" value="1"/>
</dbReference>
<comment type="similarity">
    <text evidence="1">Belongs to the transglycosylase Slt family.</text>
</comment>
<dbReference type="InterPro" id="IPR008258">
    <property type="entry name" value="Transglycosylase_SLT_dom_1"/>
</dbReference>
<accession>E6SGK4</accession>
<dbReference type="GO" id="GO:0000270">
    <property type="term" value="P:peptidoglycan metabolic process"/>
    <property type="evidence" value="ECO:0007669"/>
    <property type="project" value="InterPro"/>
</dbReference>
<evidence type="ECO:0000313" key="5">
    <source>
        <dbReference type="Proteomes" id="UP000008915"/>
    </source>
</evidence>
<keyword evidence="2" id="KW-0812">Transmembrane</keyword>
<reference evidence="4 5" key="1">
    <citation type="journal article" date="2010" name="Stand. Genomic Sci.">
        <title>Complete genome sequence of Thermaerobacter marianensis type strain (7p75a).</title>
        <authorList>
            <person name="Han C."/>
            <person name="Gu W."/>
            <person name="Zhang X."/>
            <person name="Lapidus A."/>
            <person name="Nolan M."/>
            <person name="Copeland A."/>
            <person name="Lucas S."/>
            <person name="Del Rio T.G."/>
            <person name="Tice H."/>
            <person name="Cheng J.F."/>
            <person name="Tapia R."/>
            <person name="Goodwin L."/>
            <person name="Pitluck S."/>
            <person name="Pagani I."/>
            <person name="Ivanova N."/>
            <person name="Mavromatis K."/>
            <person name="Mikhailova N."/>
            <person name="Pati A."/>
            <person name="Chen A."/>
            <person name="Palaniappan K."/>
            <person name="Land M."/>
            <person name="Hauser L."/>
            <person name="Chang Y.J."/>
            <person name="Jeffries C.D."/>
            <person name="Schneider S."/>
            <person name="Rohde M."/>
            <person name="Goker M."/>
            <person name="Pukall R."/>
            <person name="Woyke T."/>
            <person name="Bristow J."/>
            <person name="Eisen J.A."/>
            <person name="Markowitz V."/>
            <person name="Hugenholtz P."/>
            <person name="Kyrpides N.C."/>
            <person name="Klenk H.P."/>
            <person name="Detter J.C."/>
        </authorList>
    </citation>
    <scope>NUCLEOTIDE SEQUENCE [LARGE SCALE GENOMIC DNA]</scope>
    <source>
        <strain evidence="5">ATCC 700841 / DSM 12885 / JCM 10246 / 7p75a</strain>
    </source>
</reference>
<reference evidence="5" key="2">
    <citation type="journal article" date="2010" name="Stand. Genomic Sci.">
        <title>Complete genome sequence of Thermaerobacter marianensis type strain (7p75aT).</title>
        <authorList>
            <person name="Han C."/>
            <person name="Gu W."/>
            <person name="Zhang X."/>
            <person name="Lapidus A."/>
            <person name="Nolan M."/>
            <person name="Copeland A."/>
            <person name="Lucas S."/>
            <person name="Glavina Del Rio T."/>
            <person name="Tice H."/>
            <person name="Cheng J."/>
            <person name="Tapia R."/>
            <person name="Goodwin L."/>
            <person name="Pitluck S."/>
            <person name="Pagani I."/>
            <person name="Ivanova N."/>
            <person name="Mavromatis K."/>
            <person name="Mikhailova N."/>
            <person name="Pati A."/>
            <person name="Chen A."/>
            <person name="Palaniappan K."/>
            <person name="Land M."/>
            <person name="Hauser L."/>
            <person name="Chang Y."/>
            <person name="Jeffries C."/>
            <person name="Schneider S."/>
            <person name="Rohde M."/>
            <person name="Goker M."/>
            <person name="Pukall R."/>
            <person name="Woyke T."/>
            <person name="Bristow J."/>
            <person name="Eisen J."/>
            <person name="Markowitz V."/>
            <person name="Hugenholtz P."/>
            <person name="Kyrpides N."/>
            <person name="Klenk H."/>
            <person name="Detter J."/>
        </authorList>
    </citation>
    <scope>NUCLEOTIDE SEQUENCE [LARGE SCALE GENOMIC DNA]</scope>
    <source>
        <strain evidence="5">ATCC 700841 / DSM 12885 / JCM 10246 / 7p75a</strain>
    </source>
</reference>